<dbReference type="Gene3D" id="3.40.630.30">
    <property type="match status" value="1"/>
</dbReference>
<dbReference type="SUPFAM" id="SSF55729">
    <property type="entry name" value="Acyl-CoA N-acyltransferases (Nat)"/>
    <property type="match status" value="1"/>
</dbReference>
<dbReference type="EMBL" id="RBDY01000002">
    <property type="protein sequence ID" value="RKN26569.1"/>
    <property type="molecule type" value="Genomic_DNA"/>
</dbReference>
<evidence type="ECO:0000313" key="5">
    <source>
        <dbReference type="Proteomes" id="UP000275024"/>
    </source>
</evidence>
<dbReference type="InterPro" id="IPR000182">
    <property type="entry name" value="GNAT_dom"/>
</dbReference>
<evidence type="ECO:0000259" key="1">
    <source>
        <dbReference type="PROSITE" id="PS51186"/>
    </source>
</evidence>
<dbReference type="GO" id="GO:0016747">
    <property type="term" value="F:acyltransferase activity, transferring groups other than amino-acyl groups"/>
    <property type="evidence" value="ECO:0007669"/>
    <property type="project" value="InterPro"/>
</dbReference>
<proteinExistence type="predicted"/>
<name>A0A3A9WFN5_9ACTN</name>
<keyword evidence="4" id="KW-1185">Reference proteome</keyword>
<dbReference type="PROSITE" id="PS51186">
    <property type="entry name" value="GNAT"/>
    <property type="match status" value="1"/>
</dbReference>
<feature type="domain" description="N-acetyltransferase" evidence="1">
    <location>
        <begin position="1"/>
        <end position="151"/>
    </location>
</feature>
<dbReference type="Proteomes" id="UP000275024">
    <property type="component" value="Unassembled WGS sequence"/>
</dbReference>
<reference evidence="4 5" key="1">
    <citation type="submission" date="2018-09" db="EMBL/GenBank/DDBJ databases">
        <title>Streptomyces sp. nov. DS1-2, an endophytic actinomycete isolated from roots of Dendrobium scabrilingue.</title>
        <authorList>
            <person name="Kuncharoen N."/>
            <person name="Kudo T."/>
            <person name="Ohkuma M."/>
            <person name="Yuki M."/>
            <person name="Tanasupawat S."/>
        </authorList>
    </citation>
    <scope>NUCLEOTIDE SEQUENCE [LARGE SCALE GENOMIC DNA]</scope>
    <source>
        <strain evidence="2 5">AZ1-7</strain>
        <strain evidence="3 4">DS1-2</strain>
    </source>
</reference>
<dbReference type="EMBL" id="RBDX01000003">
    <property type="protein sequence ID" value="RKN11412.1"/>
    <property type="molecule type" value="Genomic_DNA"/>
</dbReference>
<organism evidence="2 5">
    <name type="scientific">Streptomyces radicis</name>
    <dbReference type="NCBI Taxonomy" id="1750517"/>
    <lineage>
        <taxon>Bacteria</taxon>
        <taxon>Bacillati</taxon>
        <taxon>Actinomycetota</taxon>
        <taxon>Actinomycetes</taxon>
        <taxon>Kitasatosporales</taxon>
        <taxon>Streptomycetaceae</taxon>
        <taxon>Streptomyces</taxon>
    </lineage>
</organism>
<dbReference type="RefSeq" id="WP_120695448.1">
    <property type="nucleotide sequence ID" value="NZ_RBDX01000003.1"/>
</dbReference>
<dbReference type="CDD" id="cd04301">
    <property type="entry name" value="NAT_SF"/>
    <property type="match status" value="1"/>
</dbReference>
<keyword evidence="2" id="KW-0808">Transferase</keyword>
<evidence type="ECO:0000313" key="4">
    <source>
        <dbReference type="Proteomes" id="UP000268652"/>
    </source>
</evidence>
<gene>
    <name evidence="3" type="ORF">D7318_04110</name>
    <name evidence="2" type="ORF">D7319_05550</name>
</gene>
<dbReference type="InterPro" id="IPR016181">
    <property type="entry name" value="Acyl_CoA_acyltransferase"/>
</dbReference>
<evidence type="ECO:0000313" key="3">
    <source>
        <dbReference type="EMBL" id="RKN26569.1"/>
    </source>
</evidence>
<dbReference type="Proteomes" id="UP000268652">
    <property type="component" value="Unassembled WGS sequence"/>
</dbReference>
<dbReference type="OrthoDB" id="9797178at2"/>
<comment type="caution">
    <text evidence="2">The sequence shown here is derived from an EMBL/GenBank/DDBJ whole genome shotgun (WGS) entry which is preliminary data.</text>
</comment>
<sequence>MLIRREIPADVDAVRAVTAAAFATEENAPEPFEAPLLDALRADPGWIPGLSLVATDAVGDVIGHVVCTRGLVAATVPALGLGPLSVHPDHRGRGAGTALVHTALGAADARAEPLVAALGDPDWYGRFGFTTATEYAITPPDPAWTAAFQVRPLSAYTPSCAGPFTCPRPLMSL</sequence>
<accession>A0A3A9WFN5</accession>
<dbReference type="AlphaFoldDB" id="A0A3A9WFN5"/>
<dbReference type="Pfam" id="PF13508">
    <property type="entry name" value="Acetyltransf_7"/>
    <property type="match status" value="1"/>
</dbReference>
<protein>
    <submittedName>
        <fullName evidence="2">N-acetyltransferase</fullName>
    </submittedName>
</protein>
<evidence type="ECO:0000313" key="2">
    <source>
        <dbReference type="EMBL" id="RKN11412.1"/>
    </source>
</evidence>